<name>A0AAU9TPI8_EUPED</name>
<dbReference type="Gene3D" id="1.20.1050.130">
    <property type="match status" value="1"/>
</dbReference>
<dbReference type="EMBL" id="CAKOGL010000005">
    <property type="protein sequence ID" value="CAH2086510.1"/>
    <property type="molecule type" value="Genomic_DNA"/>
</dbReference>
<comment type="caution">
    <text evidence="1">The sequence shown here is derived from an EMBL/GenBank/DDBJ whole genome shotgun (WGS) entry which is preliminary data.</text>
</comment>
<dbReference type="AlphaFoldDB" id="A0AAU9TPI8"/>
<dbReference type="Proteomes" id="UP001153954">
    <property type="component" value="Unassembled WGS sequence"/>
</dbReference>
<evidence type="ECO:0000313" key="2">
    <source>
        <dbReference type="Proteomes" id="UP001153954"/>
    </source>
</evidence>
<protein>
    <recommendedName>
        <fullName evidence="3">Aminoacyl tRNA synthase complex-interacting multifunctional protein 2</fullName>
    </recommendedName>
</protein>
<evidence type="ECO:0008006" key="3">
    <source>
        <dbReference type="Google" id="ProtNLM"/>
    </source>
</evidence>
<organism evidence="1 2">
    <name type="scientific">Euphydryas editha</name>
    <name type="common">Edith's checkerspot</name>
    <dbReference type="NCBI Taxonomy" id="104508"/>
    <lineage>
        <taxon>Eukaryota</taxon>
        <taxon>Metazoa</taxon>
        <taxon>Ecdysozoa</taxon>
        <taxon>Arthropoda</taxon>
        <taxon>Hexapoda</taxon>
        <taxon>Insecta</taxon>
        <taxon>Pterygota</taxon>
        <taxon>Neoptera</taxon>
        <taxon>Endopterygota</taxon>
        <taxon>Lepidoptera</taxon>
        <taxon>Glossata</taxon>
        <taxon>Ditrysia</taxon>
        <taxon>Papilionoidea</taxon>
        <taxon>Nymphalidae</taxon>
        <taxon>Nymphalinae</taxon>
        <taxon>Euphydryas</taxon>
    </lineage>
</organism>
<dbReference type="PANTHER" id="PTHR13438">
    <property type="entry name" value="AMINOACYL TRNA SYNTHASE COMPLEX-INTERACTING MULTIFUNCTIONAL PROTEIN"/>
    <property type="match status" value="1"/>
</dbReference>
<dbReference type="GO" id="GO:0017101">
    <property type="term" value="C:aminoacyl-tRNA synthetase multienzyme complex"/>
    <property type="evidence" value="ECO:0007669"/>
    <property type="project" value="InterPro"/>
</dbReference>
<proteinExistence type="predicted"/>
<reference evidence="1" key="1">
    <citation type="submission" date="2022-03" db="EMBL/GenBank/DDBJ databases">
        <authorList>
            <person name="Tunstrom K."/>
        </authorList>
    </citation>
    <scope>NUCLEOTIDE SEQUENCE</scope>
</reference>
<keyword evidence="2" id="KW-1185">Reference proteome</keyword>
<gene>
    <name evidence="1" type="ORF">EEDITHA_LOCUS2882</name>
</gene>
<evidence type="ECO:0000313" key="1">
    <source>
        <dbReference type="EMBL" id="CAH2086510.1"/>
    </source>
</evidence>
<accession>A0AAU9TPI8</accession>
<sequence>MYHMKNIIYFENEVVLPKCMYTLKNPIEASENITDIKINEQVTKFLKKMPNNQLLDLEERQDKLLHKLDILYERIKAISSLCSIKYQQESTNKTVNNIKSEEVVLILNSENLPWFLNIFLKGDQPLNVAWHVHSSVPNAKISKIEAFFRKFQDLYKFQTDSKVNLRLIFKGDSTAAELKLSTLGVSVMGTVNILRYLCLTYPNIVPYDYNNYEVEGLLDICYQIESASDKNKQILIPKLFTNSKKWIVDSKFSIVDLAAFNIAKQLQNSAKYVPQQWLNDCQKVVP</sequence>
<dbReference type="PANTHER" id="PTHR13438:SF2">
    <property type="entry name" value="AMINOACYL TRNA SYNTHASE COMPLEX-INTERACTING MULTIFUNCTIONAL PROTEIN 2"/>
    <property type="match status" value="1"/>
</dbReference>
<dbReference type="InterPro" id="IPR042360">
    <property type="entry name" value="AIMP2"/>
</dbReference>